<keyword evidence="2" id="KW-1185">Reference proteome</keyword>
<name>A0AAD4DVL5_9AGAM</name>
<protein>
    <submittedName>
        <fullName evidence="1">Uncharacterized protein</fullName>
    </submittedName>
</protein>
<evidence type="ECO:0000313" key="1">
    <source>
        <dbReference type="EMBL" id="KAG1894966.1"/>
    </source>
</evidence>
<dbReference type="EMBL" id="JABBWK010000073">
    <property type="protein sequence ID" value="KAG1894966.1"/>
    <property type="molecule type" value="Genomic_DNA"/>
</dbReference>
<organism evidence="1 2">
    <name type="scientific">Suillus fuscotomentosus</name>
    <dbReference type="NCBI Taxonomy" id="1912939"/>
    <lineage>
        <taxon>Eukaryota</taxon>
        <taxon>Fungi</taxon>
        <taxon>Dikarya</taxon>
        <taxon>Basidiomycota</taxon>
        <taxon>Agaricomycotina</taxon>
        <taxon>Agaricomycetes</taxon>
        <taxon>Agaricomycetidae</taxon>
        <taxon>Boletales</taxon>
        <taxon>Suillineae</taxon>
        <taxon>Suillaceae</taxon>
        <taxon>Suillus</taxon>
    </lineage>
</organism>
<dbReference type="RefSeq" id="XP_041220542.1">
    <property type="nucleotide sequence ID" value="XM_041377485.1"/>
</dbReference>
<sequence>MAEVTAEVAEARVGGTDVKLGLWKRVKGWLSHRKRDRACLIDSREASADLQRNGKGVMSLDTGVDEDGSTGTGLCFGIPGDDEAETMYAVQSSMPGSVGVMLLMLETSMLNNLVMVYLAGRFAWHSE</sequence>
<accession>A0AAD4DVL5</accession>
<evidence type="ECO:0000313" key="2">
    <source>
        <dbReference type="Proteomes" id="UP001195769"/>
    </source>
</evidence>
<dbReference type="Proteomes" id="UP001195769">
    <property type="component" value="Unassembled WGS sequence"/>
</dbReference>
<dbReference type="AlphaFoldDB" id="A0AAD4DVL5"/>
<dbReference type="GeneID" id="64671783"/>
<comment type="caution">
    <text evidence="1">The sequence shown here is derived from an EMBL/GenBank/DDBJ whole genome shotgun (WGS) entry which is preliminary data.</text>
</comment>
<gene>
    <name evidence="1" type="ORF">F5891DRAFT_984660</name>
</gene>
<proteinExistence type="predicted"/>
<reference evidence="1" key="1">
    <citation type="journal article" date="2020" name="New Phytol.">
        <title>Comparative genomics reveals dynamic genome evolution in host specialist ectomycorrhizal fungi.</title>
        <authorList>
            <person name="Lofgren L.A."/>
            <person name="Nguyen N.H."/>
            <person name="Vilgalys R."/>
            <person name="Ruytinx J."/>
            <person name="Liao H.L."/>
            <person name="Branco S."/>
            <person name="Kuo A."/>
            <person name="LaButti K."/>
            <person name="Lipzen A."/>
            <person name="Andreopoulos W."/>
            <person name="Pangilinan J."/>
            <person name="Riley R."/>
            <person name="Hundley H."/>
            <person name="Na H."/>
            <person name="Barry K."/>
            <person name="Grigoriev I.V."/>
            <person name="Stajich J.E."/>
            <person name="Kennedy P.G."/>
        </authorList>
    </citation>
    <scope>NUCLEOTIDE SEQUENCE</scope>
    <source>
        <strain evidence="1">FC203</strain>
    </source>
</reference>